<evidence type="ECO:0000256" key="2">
    <source>
        <dbReference type="SAM" id="MobiDB-lite"/>
    </source>
</evidence>
<feature type="compositionally biased region" description="Basic and acidic residues" evidence="2">
    <location>
        <begin position="265"/>
        <end position="277"/>
    </location>
</feature>
<accession>A0A2J6R2L8</accession>
<dbReference type="GO" id="GO:0003677">
    <property type="term" value="F:DNA binding"/>
    <property type="evidence" value="ECO:0007669"/>
    <property type="project" value="InterPro"/>
</dbReference>
<dbReference type="InterPro" id="IPR007219">
    <property type="entry name" value="XnlR_reg_dom"/>
</dbReference>
<dbReference type="GO" id="GO:0008270">
    <property type="term" value="F:zinc ion binding"/>
    <property type="evidence" value="ECO:0007669"/>
    <property type="project" value="InterPro"/>
</dbReference>
<proteinExistence type="predicted"/>
<feature type="domain" description="Xylanolytic transcriptional activator regulatory" evidence="3">
    <location>
        <begin position="489"/>
        <end position="544"/>
    </location>
</feature>
<dbReference type="PANTHER" id="PTHR47783">
    <property type="entry name" value="ZN(II)2CYS6 TRANSCRIPTION FACTOR (EUROFUNG)-RELATED"/>
    <property type="match status" value="1"/>
</dbReference>
<feature type="region of interest" description="Disordered" evidence="2">
    <location>
        <begin position="344"/>
        <end position="370"/>
    </location>
</feature>
<dbReference type="AlphaFoldDB" id="A0A2J6R2L8"/>
<feature type="compositionally biased region" description="Polar residues" evidence="2">
    <location>
        <begin position="1"/>
        <end position="18"/>
    </location>
</feature>
<dbReference type="Pfam" id="PF14420">
    <property type="entry name" value="Clr5"/>
    <property type="match status" value="1"/>
</dbReference>
<organism evidence="4 5">
    <name type="scientific">Hyaloscypha variabilis (strain UAMH 11265 / GT02V1 / F)</name>
    <name type="common">Meliniomyces variabilis</name>
    <dbReference type="NCBI Taxonomy" id="1149755"/>
    <lineage>
        <taxon>Eukaryota</taxon>
        <taxon>Fungi</taxon>
        <taxon>Dikarya</taxon>
        <taxon>Ascomycota</taxon>
        <taxon>Pezizomycotina</taxon>
        <taxon>Leotiomycetes</taxon>
        <taxon>Helotiales</taxon>
        <taxon>Hyaloscyphaceae</taxon>
        <taxon>Hyaloscypha</taxon>
        <taxon>Hyaloscypha variabilis</taxon>
    </lineage>
</organism>
<reference evidence="4 5" key="1">
    <citation type="submission" date="2016-04" db="EMBL/GenBank/DDBJ databases">
        <title>A degradative enzymes factory behind the ericoid mycorrhizal symbiosis.</title>
        <authorList>
            <consortium name="DOE Joint Genome Institute"/>
            <person name="Martino E."/>
            <person name="Morin E."/>
            <person name="Grelet G."/>
            <person name="Kuo A."/>
            <person name="Kohler A."/>
            <person name="Daghino S."/>
            <person name="Barry K."/>
            <person name="Choi C."/>
            <person name="Cichocki N."/>
            <person name="Clum A."/>
            <person name="Copeland A."/>
            <person name="Hainaut M."/>
            <person name="Haridas S."/>
            <person name="Labutti K."/>
            <person name="Lindquist E."/>
            <person name="Lipzen A."/>
            <person name="Khouja H.-R."/>
            <person name="Murat C."/>
            <person name="Ohm R."/>
            <person name="Olson A."/>
            <person name="Spatafora J."/>
            <person name="Veneault-Fourrey C."/>
            <person name="Henrissat B."/>
            <person name="Grigoriev I."/>
            <person name="Martin F."/>
            <person name="Perotto S."/>
        </authorList>
    </citation>
    <scope>NUCLEOTIDE SEQUENCE [LARGE SCALE GENOMIC DNA]</scope>
    <source>
        <strain evidence="4 5">F</strain>
    </source>
</reference>
<keyword evidence="5" id="KW-1185">Reference proteome</keyword>
<evidence type="ECO:0000259" key="3">
    <source>
        <dbReference type="SMART" id="SM00906"/>
    </source>
</evidence>
<feature type="region of interest" description="Disordered" evidence="2">
    <location>
        <begin position="1"/>
        <end position="26"/>
    </location>
</feature>
<feature type="compositionally biased region" description="Polar residues" evidence="2">
    <location>
        <begin position="137"/>
        <end position="146"/>
    </location>
</feature>
<evidence type="ECO:0000256" key="1">
    <source>
        <dbReference type="ARBA" id="ARBA00023242"/>
    </source>
</evidence>
<dbReference type="OrthoDB" id="2354469at2759"/>
<dbReference type="GO" id="GO:0006351">
    <property type="term" value="P:DNA-templated transcription"/>
    <property type="evidence" value="ECO:0007669"/>
    <property type="project" value="InterPro"/>
</dbReference>
<dbReference type="Pfam" id="PF04082">
    <property type="entry name" value="Fungal_trans"/>
    <property type="match status" value="1"/>
</dbReference>
<sequence length="892" mass="100312">MADNTQLQSTPAFSSERPSNILPRSKKDQNWEIYKEEIYRIYMKEDDTLKTTMQHIGPKLGFKAEEQKWKNKLKEWYFEKNQSKEDMQIIVAKAEKRAREEGKETVFFQGDRQIPPGKIENFKKRKAIHAAEVASPSAETPANVTYHTPGPESNAFIASEISEEDMPSTPNRCDPIRHPTSPELFRGQNSIAELMSEEIRAGEPLRGGKDGDAISRRYNHDDGNDEDEDRSPQGEDRNGYMRRKSSVGSPRLKGTHSKQNYLDSARLKERDARDRGKPSRSNFTSYRESAMFSDDGPSSLERSPRLHTETHRVPYFRYFGPTAIVPGFKEVVVSVREHRRSMGAGSSIVMSPDASARGGAGGSVNSGTPSQFIAEPRGSMEMPIYDPSNPLPINRLILHLAETFFAHLGSNYPFLRPKSFIQRVEQKLVEPILVNAVCGLAARFSDHPLLTHHATPTAVIETFYPTVAAVQACLLLAYEGFGANQDSASWMYLGCAIRMAIDLGLQKLDGVKHQGQVTSSRTGRPVALRDEDFELLFPEITTNNENERPNPFPALIQIIHLYGRVSDLLNNIRDVIDVTPKKIEGLAGLEKDLTQLYQRLDQRLIFNAANFQYYIKSGQGTNFILVHFWFHTLNMLLHQPTLMHSFEGQILQLLPHSRELSISSAKTIADILAFAELIDPRSFIGNPFTSQPIYIAACAFAESVVHTSLNYTSRDKHSLLVSAAKKNYQRCYKSLQYLETYWAGVRNILVALDQKAKGIWDPETYTEQEYESTKIRYDTIPNIENIPGSLAIDLSQAIGWSLTGTTNSPSSNLTFMYQNMTSEQPQSQPAPPLAPAAGNMIYDPIRQNLPEAAAASTSTSNYPSRYSSYCNYVTNPNLCHHQRRNTIQSPPT</sequence>
<dbReference type="PANTHER" id="PTHR47783:SF1">
    <property type="entry name" value="ZN(II)2CYS6 TRANSCRIPTION FACTOR (EUROFUNG)"/>
    <property type="match status" value="1"/>
</dbReference>
<dbReference type="CDD" id="cd12148">
    <property type="entry name" value="fungal_TF_MHR"/>
    <property type="match status" value="1"/>
</dbReference>
<evidence type="ECO:0000313" key="5">
    <source>
        <dbReference type="Proteomes" id="UP000235786"/>
    </source>
</evidence>
<dbReference type="Proteomes" id="UP000235786">
    <property type="component" value="Unassembled WGS sequence"/>
</dbReference>
<dbReference type="EMBL" id="KZ613958">
    <property type="protein sequence ID" value="PMD32735.1"/>
    <property type="molecule type" value="Genomic_DNA"/>
</dbReference>
<protein>
    <recommendedName>
        <fullName evidence="3">Xylanolytic transcriptional activator regulatory domain-containing protein</fullName>
    </recommendedName>
</protein>
<feature type="compositionally biased region" description="Basic and acidic residues" evidence="2">
    <location>
        <begin position="230"/>
        <end position="239"/>
    </location>
</feature>
<evidence type="ECO:0000313" key="4">
    <source>
        <dbReference type="EMBL" id="PMD32735.1"/>
    </source>
</evidence>
<feature type="compositionally biased region" description="Basic and acidic residues" evidence="2">
    <location>
        <begin position="197"/>
        <end position="222"/>
    </location>
</feature>
<gene>
    <name evidence="4" type="ORF">L207DRAFT_590428</name>
</gene>
<keyword evidence="1" id="KW-0539">Nucleus</keyword>
<dbReference type="STRING" id="1149755.A0A2J6R2L8"/>
<name>A0A2J6R2L8_HYAVF</name>
<dbReference type="SMART" id="SM00906">
    <property type="entry name" value="Fungal_trans"/>
    <property type="match status" value="1"/>
</dbReference>
<dbReference type="InterPro" id="IPR025676">
    <property type="entry name" value="Clr5_dom"/>
</dbReference>
<feature type="region of interest" description="Disordered" evidence="2">
    <location>
        <begin position="132"/>
        <end position="304"/>
    </location>
</feature>